<evidence type="ECO:0000313" key="8">
    <source>
        <dbReference type="Proteomes" id="UP000308430"/>
    </source>
</evidence>
<dbReference type="GO" id="GO:0097347">
    <property type="term" value="C:TAM protein secretion complex"/>
    <property type="evidence" value="ECO:0007669"/>
    <property type="project" value="TreeGrafter"/>
</dbReference>
<dbReference type="OrthoDB" id="5288149at2"/>
<dbReference type="GO" id="GO:0005886">
    <property type="term" value="C:plasma membrane"/>
    <property type="evidence" value="ECO:0007669"/>
    <property type="project" value="InterPro"/>
</dbReference>
<name>A0A4S4AUP0_9RHOO</name>
<comment type="subcellular location">
    <subcellularLocation>
        <location evidence="1">Membrane</location>
        <topology evidence="1">Single-pass membrane protein</topology>
    </subcellularLocation>
</comment>
<feature type="domain" description="Translocation and assembly module TamB C-terminal" evidence="6">
    <location>
        <begin position="954"/>
        <end position="1301"/>
    </location>
</feature>
<evidence type="ECO:0000256" key="3">
    <source>
        <dbReference type="ARBA" id="ARBA00022989"/>
    </source>
</evidence>
<evidence type="ECO:0000259" key="6">
    <source>
        <dbReference type="Pfam" id="PF04357"/>
    </source>
</evidence>
<evidence type="ECO:0000256" key="5">
    <source>
        <dbReference type="SAM" id="Phobius"/>
    </source>
</evidence>
<proteinExistence type="predicted"/>
<gene>
    <name evidence="7" type="ORF">E6C76_13950</name>
</gene>
<comment type="caution">
    <text evidence="7">The sequence shown here is derived from an EMBL/GenBank/DDBJ whole genome shotgun (WGS) entry which is preliminary data.</text>
</comment>
<dbReference type="PANTHER" id="PTHR36985">
    <property type="entry name" value="TRANSLOCATION AND ASSEMBLY MODULE SUBUNIT TAMB"/>
    <property type="match status" value="1"/>
</dbReference>
<dbReference type="Proteomes" id="UP000308430">
    <property type="component" value="Unassembled WGS sequence"/>
</dbReference>
<dbReference type="RefSeq" id="WP_136348848.1">
    <property type="nucleotide sequence ID" value="NZ_SSOC01000005.1"/>
</dbReference>
<protein>
    <submittedName>
        <fullName evidence="7">DUF490 domain-containing protein</fullName>
    </submittedName>
</protein>
<keyword evidence="8" id="KW-1185">Reference proteome</keyword>
<reference evidence="7 8" key="1">
    <citation type="submission" date="2019-04" db="EMBL/GenBank/DDBJ databases">
        <title>Azoarcus nasutitermitis sp. nov. isolated from termite nest.</title>
        <authorList>
            <person name="Lin S.-Y."/>
            <person name="Hameed A."/>
            <person name="Hsu Y.-H."/>
            <person name="Young C.-C."/>
        </authorList>
    </citation>
    <scope>NUCLEOTIDE SEQUENCE [LARGE SCALE GENOMIC DNA]</scope>
    <source>
        <strain evidence="7 8">CC-YHH838</strain>
    </source>
</reference>
<keyword evidence="2 5" id="KW-0812">Transmembrane</keyword>
<keyword evidence="4 5" id="KW-0472">Membrane</keyword>
<evidence type="ECO:0000313" key="7">
    <source>
        <dbReference type="EMBL" id="THF63687.1"/>
    </source>
</evidence>
<evidence type="ECO:0000256" key="1">
    <source>
        <dbReference type="ARBA" id="ARBA00004167"/>
    </source>
</evidence>
<accession>A0A4S4AUP0</accession>
<dbReference type="InterPro" id="IPR007452">
    <property type="entry name" value="TamB_C"/>
</dbReference>
<sequence length="1302" mass="136218">MAGRWPLSGAHLLWRALAGVACVLLAVLVWLLATESGLRAGLRAASWASDGQLSAREASGRLLGAARLGELRLDTPSLRLSLRDLEVDWKPAALWAGRLEVVRLAAAELRVASAPGEDSGPPAAPASLRLPLAVEIGQLSLERLVLEAWDAQEEPVQPFAIEQIRAALRSDGVQHHLGGLQLALPGVRLTVDELALSGEAPFALQGSGRLQGSVEERVFAAQFDLSGDLPAPRLRLAAQGEGLNGELDVLAAPFEAMPLRQLRVDLGEVDPAAFVAGAPRAALRLSAELNGGDESGEWTLAGPLRVTNGMPGSMDAQLLPFTTLAGELHWRASETRVEQLRIDLPGDGAIEGRLAWRPAPQDEDAEPEAAALLPGTLEAALQLRAVDPARLHAALPPLGLGGRIDAQAAGTRQTVNIDLSAVEARLAAAATLDSADPAAPRFDLTATLRGLAVQRLLAAAPDVRLGADIAAQGVLAERPNAELRLRLVDARAQGQALEGGGHLALEGERLRAADLAFTLGGNRLALDGAWGAPGDRLHAVLAAPRLDALGLGLGGRADLEAELGGTLAAPSGRLRAYAEALRLPGGWRVGGLNAQGQLDAGLDGPFVLAAGLSALQSAGQDGQAGDTLLETAHLSVQGTRRAHQAELAAARAEDALELALEGGLDPAAQDGPQWRGVLRRLESTGRFPARLEGAAVLTAGTQRVELAPARIEAGERGRIELRQTLWTPEQILLRGQLSGLAFGLETRADGRPRRGPGPLTLGAEWNLRLDDSAEGELRVFREAGDLEVGGELSTRLGLEHFEAWLTARDNRLALSVDARGSELGTVSAALTALAERTAEGGWQLAPDGALLGSARLNMPSIAWVGRLAQESVDTEGSLSAEFSLGGTPADPQASGTIRGEALAIALVDQGLHLSGGELLAEFDRDRLRLTRLNFVSPNRVRPRDTRLPIDRLTATPGRLEASGEIELDSGAGRFDFRADRLPLLQRTDRWLILSGQGTARSTWTTLALEAAFGADAGYVELADTPAPSLSDDVVVLGREKAGGAGLALSADVRVDLGRHLYLSAYGVDTRLAGELRLRLAQGLPLNATGSISTAGGVFRGYGQNLTIERGLVNFQGALDNPGLNVVALRKGLAVEAGVAIGGTARRPQVRLVSEPSVPDPEKLSWIVLGRAPDAAAGADMGLLLPAAQALLGGPGGGMTDQLSRSLGFDEFTIGQGEVGGVSRRPTSRVVGSGTVVDDGTVSGQVLTLGKRLSSDMFLSFEQSLGGAESLVKLTYQLSRRVSLVARGGTDNAVDIYYTLAFR</sequence>
<dbReference type="EMBL" id="SSOC01000005">
    <property type="protein sequence ID" value="THF63687.1"/>
    <property type="molecule type" value="Genomic_DNA"/>
</dbReference>
<dbReference type="PANTHER" id="PTHR36985:SF1">
    <property type="entry name" value="TRANSLOCATION AND ASSEMBLY MODULE SUBUNIT TAMB"/>
    <property type="match status" value="1"/>
</dbReference>
<dbReference type="GO" id="GO:0009306">
    <property type="term" value="P:protein secretion"/>
    <property type="evidence" value="ECO:0007669"/>
    <property type="project" value="InterPro"/>
</dbReference>
<dbReference type="Pfam" id="PF04357">
    <property type="entry name" value="TamB"/>
    <property type="match status" value="1"/>
</dbReference>
<evidence type="ECO:0000256" key="2">
    <source>
        <dbReference type="ARBA" id="ARBA00022692"/>
    </source>
</evidence>
<evidence type="ECO:0000256" key="4">
    <source>
        <dbReference type="ARBA" id="ARBA00023136"/>
    </source>
</evidence>
<feature type="transmembrane region" description="Helical" evidence="5">
    <location>
        <begin position="12"/>
        <end position="33"/>
    </location>
</feature>
<keyword evidence="3 5" id="KW-1133">Transmembrane helix</keyword>
<organism evidence="7 8">
    <name type="scientific">Pseudothauera nasutitermitis</name>
    <dbReference type="NCBI Taxonomy" id="2565930"/>
    <lineage>
        <taxon>Bacteria</taxon>
        <taxon>Pseudomonadati</taxon>
        <taxon>Pseudomonadota</taxon>
        <taxon>Betaproteobacteria</taxon>
        <taxon>Rhodocyclales</taxon>
        <taxon>Zoogloeaceae</taxon>
        <taxon>Pseudothauera</taxon>
    </lineage>
</organism>